<comment type="subcellular location">
    <subcellularLocation>
        <location evidence="1">Periplasm</location>
    </subcellularLocation>
</comment>
<proteinExistence type="inferred from homology"/>
<protein>
    <submittedName>
        <fullName evidence="4">ABC transporter substrate-binding protein</fullName>
    </submittedName>
</protein>
<gene>
    <name evidence="4" type="ORF">EZ242_09875</name>
</gene>
<sequence>MSSRRISRRTFTTAAVFAAAVGVPLVRAQGARPERSRVTIVHGSRSSIPALPLTIAEQLGYFRAEGVEVEFVEQAPAARSLQDGGAGPGDVVCGPFEQVVQLQGRGQFFQSFVLQGRAPQVAVGVSTRAMPGFRGVAQLRGHRVGVAAPGLMSGMVARLVLARGGLDPADVSYVGLGAQWEAVSSFRAGQLEAIAHTDPVITHLEQRGELRIIGDTRTLKGTQEIFGGPMPAGCLYAPQEFIQKNPLTCQALANGVVHALKWLQTAGPSDIIRTVPEAYFMADRALYLAAFNKVREAISPDGVMADEAVRTAIRTVARFDAAVRIDRIDASRAYTNDFARRAKDKFHA</sequence>
<accession>A0A4Z0BQR5</accession>
<dbReference type="AlphaFoldDB" id="A0A4Z0BQR5"/>
<comment type="caution">
    <text evidence="4">The sequence shown here is derived from an EMBL/GenBank/DDBJ whole genome shotgun (WGS) entry which is preliminary data.</text>
</comment>
<evidence type="ECO:0000256" key="1">
    <source>
        <dbReference type="ARBA" id="ARBA00004418"/>
    </source>
</evidence>
<dbReference type="PANTHER" id="PTHR30024:SF47">
    <property type="entry name" value="TAURINE-BINDING PERIPLASMIC PROTEIN"/>
    <property type="match status" value="1"/>
</dbReference>
<evidence type="ECO:0000313" key="5">
    <source>
        <dbReference type="Proteomes" id="UP000297564"/>
    </source>
</evidence>
<organism evidence="4 5">
    <name type="scientific">Ramlibacter rhizophilus</name>
    <dbReference type="NCBI Taxonomy" id="1781167"/>
    <lineage>
        <taxon>Bacteria</taxon>
        <taxon>Pseudomonadati</taxon>
        <taxon>Pseudomonadota</taxon>
        <taxon>Betaproteobacteria</taxon>
        <taxon>Burkholderiales</taxon>
        <taxon>Comamonadaceae</taxon>
        <taxon>Ramlibacter</taxon>
    </lineage>
</organism>
<keyword evidence="5" id="KW-1185">Reference proteome</keyword>
<dbReference type="EMBL" id="SMLL01000003">
    <property type="protein sequence ID" value="TFZ01666.1"/>
    <property type="molecule type" value="Genomic_DNA"/>
</dbReference>
<dbReference type="RefSeq" id="WP_135284965.1">
    <property type="nucleotide sequence ID" value="NZ_SMLL01000003.1"/>
</dbReference>
<dbReference type="GO" id="GO:0042918">
    <property type="term" value="P:alkanesulfonate transmembrane transport"/>
    <property type="evidence" value="ECO:0007669"/>
    <property type="project" value="TreeGrafter"/>
</dbReference>
<evidence type="ECO:0000313" key="4">
    <source>
        <dbReference type="EMBL" id="TFZ01666.1"/>
    </source>
</evidence>
<dbReference type="OrthoDB" id="9806288at2"/>
<dbReference type="Gene3D" id="3.40.190.10">
    <property type="entry name" value="Periplasmic binding protein-like II"/>
    <property type="match status" value="2"/>
</dbReference>
<evidence type="ECO:0000256" key="2">
    <source>
        <dbReference type="ARBA" id="ARBA00010742"/>
    </source>
</evidence>
<name>A0A4Z0BQR5_9BURK</name>
<keyword evidence="3" id="KW-0732">Signal</keyword>
<dbReference type="SUPFAM" id="SSF53850">
    <property type="entry name" value="Periplasmic binding protein-like II"/>
    <property type="match status" value="1"/>
</dbReference>
<dbReference type="Pfam" id="PF13379">
    <property type="entry name" value="NMT1_2"/>
    <property type="match status" value="1"/>
</dbReference>
<evidence type="ECO:0000256" key="3">
    <source>
        <dbReference type="ARBA" id="ARBA00022729"/>
    </source>
</evidence>
<dbReference type="GO" id="GO:0042597">
    <property type="term" value="C:periplasmic space"/>
    <property type="evidence" value="ECO:0007669"/>
    <property type="project" value="UniProtKB-SubCell"/>
</dbReference>
<dbReference type="PANTHER" id="PTHR30024">
    <property type="entry name" value="ALIPHATIC SULFONATES-BINDING PROTEIN-RELATED"/>
    <property type="match status" value="1"/>
</dbReference>
<comment type="similarity">
    <text evidence="2">Belongs to the bacterial solute-binding protein SsuA/TauA family.</text>
</comment>
<dbReference type="Proteomes" id="UP000297564">
    <property type="component" value="Unassembled WGS sequence"/>
</dbReference>
<reference evidence="4 5" key="1">
    <citation type="submission" date="2019-03" db="EMBL/GenBank/DDBJ databases">
        <title>Ramlibacter rhizophilus CCTCC AB2015357, whole genome shotgun sequence.</title>
        <authorList>
            <person name="Zhang X."/>
            <person name="Feng G."/>
            <person name="Zhu H."/>
        </authorList>
    </citation>
    <scope>NUCLEOTIDE SEQUENCE [LARGE SCALE GENOMIC DNA]</scope>
    <source>
        <strain evidence="4 5">CCTCC AB2015357</strain>
    </source>
</reference>